<keyword evidence="3" id="KW-1185">Reference proteome</keyword>
<name>A0A1I0HKA6_9GAMM</name>
<dbReference type="STRING" id="430453.SAMN04487962_13020"/>
<dbReference type="EMBL" id="FOHZ01000030">
    <property type="protein sequence ID" value="SET84355.1"/>
    <property type="molecule type" value="Genomic_DNA"/>
</dbReference>
<feature type="domain" description="AB hydrolase-1" evidence="1">
    <location>
        <begin position="26"/>
        <end position="240"/>
    </location>
</feature>
<dbReference type="PANTHER" id="PTHR43194:SF2">
    <property type="entry name" value="PEROXISOMAL MEMBRANE PROTEIN LPX1"/>
    <property type="match status" value="1"/>
</dbReference>
<sequence>MMLHLSCYCMVAVRHTMPGPSTALRLAEAGYLAIALDARGHGDSQWAADGDYSGDALVADLTCVCASLHSPPALVGASMGGLTSLLAIGEGPPDFARALVLVDIATRLEPEGVARVLDFMSAHTHGFASLEETADAVAAYNPHRKVRGTAGLRKNLRQRDDGRWYWHWDPRFLDHATRSSAGESLVQQERREQAAQGVHIPTLLVRGGSSDVVSAEGARELQKLIPHAELFDVQDAGHMVAGDRNDVFSNAVIDFLRRKLPAVSERATLLTL</sequence>
<dbReference type="InterPro" id="IPR000073">
    <property type="entry name" value="AB_hydrolase_1"/>
</dbReference>
<dbReference type="Proteomes" id="UP000198762">
    <property type="component" value="Unassembled WGS sequence"/>
</dbReference>
<dbReference type="PRINTS" id="PR00412">
    <property type="entry name" value="EPOXHYDRLASE"/>
</dbReference>
<evidence type="ECO:0000313" key="2">
    <source>
        <dbReference type="EMBL" id="SET84355.1"/>
    </source>
</evidence>
<evidence type="ECO:0000259" key="1">
    <source>
        <dbReference type="Pfam" id="PF00561"/>
    </source>
</evidence>
<organism evidence="2 3">
    <name type="scientific">Marinobacter segnicrescens</name>
    <dbReference type="NCBI Taxonomy" id="430453"/>
    <lineage>
        <taxon>Bacteria</taxon>
        <taxon>Pseudomonadati</taxon>
        <taxon>Pseudomonadota</taxon>
        <taxon>Gammaproteobacteria</taxon>
        <taxon>Pseudomonadales</taxon>
        <taxon>Marinobacteraceae</taxon>
        <taxon>Marinobacter</taxon>
    </lineage>
</organism>
<dbReference type="InterPro" id="IPR050228">
    <property type="entry name" value="Carboxylesterase_BioH"/>
</dbReference>
<dbReference type="Pfam" id="PF00561">
    <property type="entry name" value="Abhydrolase_1"/>
    <property type="match status" value="1"/>
</dbReference>
<proteinExistence type="predicted"/>
<accession>A0A1I0HKA6</accession>
<gene>
    <name evidence="2" type="ORF">SAMN04487962_13020</name>
</gene>
<dbReference type="PANTHER" id="PTHR43194">
    <property type="entry name" value="HYDROLASE ALPHA/BETA FOLD FAMILY"/>
    <property type="match status" value="1"/>
</dbReference>
<protein>
    <submittedName>
        <fullName evidence="2">Pimeloyl-ACP methyl ester carboxylesterase</fullName>
    </submittedName>
</protein>
<dbReference type="PRINTS" id="PR00111">
    <property type="entry name" value="ABHYDROLASE"/>
</dbReference>
<evidence type="ECO:0000313" key="3">
    <source>
        <dbReference type="Proteomes" id="UP000198762"/>
    </source>
</evidence>
<dbReference type="AlphaFoldDB" id="A0A1I0HKA6"/>
<dbReference type="SUPFAM" id="SSF53474">
    <property type="entry name" value="alpha/beta-Hydrolases"/>
    <property type="match status" value="1"/>
</dbReference>
<reference evidence="3" key="1">
    <citation type="submission" date="2016-10" db="EMBL/GenBank/DDBJ databases">
        <authorList>
            <person name="Varghese N."/>
            <person name="Submissions S."/>
        </authorList>
    </citation>
    <scope>NUCLEOTIDE SEQUENCE [LARGE SCALE GENOMIC DNA]</scope>
    <source>
        <strain evidence="3">CGMCC 1.6489</strain>
    </source>
</reference>
<dbReference type="InterPro" id="IPR029058">
    <property type="entry name" value="AB_hydrolase_fold"/>
</dbReference>
<dbReference type="InterPro" id="IPR000639">
    <property type="entry name" value="Epox_hydrolase-like"/>
</dbReference>
<dbReference type="GO" id="GO:0003824">
    <property type="term" value="F:catalytic activity"/>
    <property type="evidence" value="ECO:0007669"/>
    <property type="project" value="InterPro"/>
</dbReference>
<dbReference type="Gene3D" id="3.40.50.1820">
    <property type="entry name" value="alpha/beta hydrolase"/>
    <property type="match status" value="1"/>
</dbReference>